<dbReference type="Proteomes" id="UP000756132">
    <property type="component" value="Chromosome 5"/>
</dbReference>
<dbReference type="RefSeq" id="XP_047762361.1">
    <property type="nucleotide sequence ID" value="XM_047905220.1"/>
</dbReference>
<accession>A0A9Q8LIH3</accession>
<proteinExistence type="predicted"/>
<keyword evidence="4" id="KW-1185">Reference proteome</keyword>
<evidence type="ECO:0000259" key="2">
    <source>
        <dbReference type="Pfam" id="PF06985"/>
    </source>
</evidence>
<dbReference type="PANTHER" id="PTHR24148">
    <property type="entry name" value="ANKYRIN REPEAT DOMAIN-CONTAINING PROTEIN 39 HOMOLOG-RELATED"/>
    <property type="match status" value="1"/>
</dbReference>
<dbReference type="OrthoDB" id="3650563at2759"/>
<dbReference type="InterPro" id="IPR052895">
    <property type="entry name" value="HetReg/Transcr_Mod"/>
</dbReference>
<dbReference type="KEGG" id="ffu:CLAFUR5_06072"/>
<feature type="domain" description="Heterokaryon incompatibility" evidence="2">
    <location>
        <begin position="75"/>
        <end position="220"/>
    </location>
</feature>
<dbReference type="InterPro" id="IPR010730">
    <property type="entry name" value="HET"/>
</dbReference>
<evidence type="ECO:0000256" key="1">
    <source>
        <dbReference type="SAM" id="MobiDB-lite"/>
    </source>
</evidence>
<reference evidence="3" key="1">
    <citation type="submission" date="2021-12" db="EMBL/GenBank/DDBJ databases">
        <authorList>
            <person name="Zaccaron A."/>
            <person name="Stergiopoulos I."/>
        </authorList>
    </citation>
    <scope>NUCLEOTIDE SEQUENCE</scope>
    <source>
        <strain evidence="3">Race5_Kim</strain>
    </source>
</reference>
<gene>
    <name evidence="3" type="ORF">CLAFUR5_06072</name>
</gene>
<dbReference type="Pfam" id="PF06985">
    <property type="entry name" value="HET"/>
    <property type="match status" value="1"/>
</dbReference>
<sequence length="568" mass="64558">METSSPASSSTVLPSLEAETGPARQDSALGERSFEHAPLDNTRNEIRLLEIHRSKLDGRYNVSVTRWPITAAPRYAAISYTWGDDEAIDTIWLNKQAFKVTKNCRYAIKQLHYLSPYQQYRYYWIDSICIDQSRNDERSHQVNMMGDIFSRADCVFVSLGKHAEGSEHLFDNIPMTGFDRRKSSIAWLDGLDSETSWDVYRGLVATSHAPYWTRVWVLQEFILARRLTILCGDSWADWQTLYDIMSTVVVHRGRMCVHANKTFRAMRDQITDSAMRLSADARCPAHRMAYDDQGKPRRIERRMVSQNLSAILRIVRGRRCTDSRDRIFGILGLVNWLQYDSPVLADYSLSRLEVAIRSVSHLDHVMGSLHDIDLGLLLDTLELSISDADFEGLVASRRVRRPPRTTHTSKVVPSWAMSGLWEFAATDQKGGMLPHDGGAPLAQNMILSPDCTLVEGDIAVECLSGQQFILRWLEGEQWQIIGVAKFLSGLQRSRDVKEMKHFTIFMGAEDLLVWYFLETRFETEAALGSSVRLVDSPTVSYALEEAASDVVSDLESKPHFPISDLDMF</sequence>
<evidence type="ECO:0000313" key="3">
    <source>
        <dbReference type="EMBL" id="UJO17995.1"/>
    </source>
</evidence>
<organism evidence="3 4">
    <name type="scientific">Passalora fulva</name>
    <name type="common">Tomato leaf mold</name>
    <name type="synonym">Cladosporium fulvum</name>
    <dbReference type="NCBI Taxonomy" id="5499"/>
    <lineage>
        <taxon>Eukaryota</taxon>
        <taxon>Fungi</taxon>
        <taxon>Dikarya</taxon>
        <taxon>Ascomycota</taxon>
        <taxon>Pezizomycotina</taxon>
        <taxon>Dothideomycetes</taxon>
        <taxon>Dothideomycetidae</taxon>
        <taxon>Mycosphaerellales</taxon>
        <taxon>Mycosphaerellaceae</taxon>
        <taxon>Fulvia</taxon>
    </lineage>
</organism>
<dbReference type="PANTHER" id="PTHR24148:SF73">
    <property type="entry name" value="HET DOMAIN PROTEIN (AFU_ORTHOLOGUE AFUA_8G01020)"/>
    <property type="match status" value="1"/>
</dbReference>
<dbReference type="EMBL" id="CP090167">
    <property type="protein sequence ID" value="UJO17995.1"/>
    <property type="molecule type" value="Genomic_DNA"/>
</dbReference>
<dbReference type="GeneID" id="71985950"/>
<protein>
    <submittedName>
        <fullName evidence="3">Heterokaryon incompatibility protein 6, OR allele</fullName>
    </submittedName>
</protein>
<feature type="region of interest" description="Disordered" evidence="1">
    <location>
        <begin position="1"/>
        <end position="35"/>
    </location>
</feature>
<name>A0A9Q8LIH3_PASFU</name>
<dbReference type="AlphaFoldDB" id="A0A9Q8LIH3"/>
<evidence type="ECO:0000313" key="4">
    <source>
        <dbReference type="Proteomes" id="UP000756132"/>
    </source>
</evidence>
<feature type="compositionally biased region" description="Low complexity" evidence="1">
    <location>
        <begin position="1"/>
        <end position="16"/>
    </location>
</feature>
<reference evidence="3" key="2">
    <citation type="journal article" date="2022" name="Microb. Genom.">
        <title>A chromosome-scale genome assembly of the tomato pathogen Cladosporium fulvum reveals a compartmentalized genome architecture and the presence of a dispensable chromosome.</title>
        <authorList>
            <person name="Zaccaron A.Z."/>
            <person name="Chen L.H."/>
            <person name="Samaras A."/>
            <person name="Stergiopoulos I."/>
        </authorList>
    </citation>
    <scope>NUCLEOTIDE SEQUENCE</scope>
    <source>
        <strain evidence="3">Race5_Kim</strain>
    </source>
</reference>